<dbReference type="PROSITE" id="PS51257">
    <property type="entry name" value="PROKAR_LIPOPROTEIN"/>
    <property type="match status" value="1"/>
</dbReference>
<dbReference type="InterPro" id="IPR051801">
    <property type="entry name" value="GH28_Enzymes"/>
</dbReference>
<sequence>MKTSPTSSRSARWPLPLAAPLATLVAAASLSACGGGNSSGNAALLATSGSTGTQTPVSAPAVSSDSSAVQKNAFQVGTTTFDPALPPEPALPTDAQVCATLEASNNLVRRPDGALPPEADPSIAGVGKAVSAATANPDQARIQAALDACGAAVNAEVGAAILAADASATADQKAAALPNINIAGASGEELAKPQYKPSKFAVRLTVNSSGSGNGFISGPLTLPSGVTLWIDKGATLYATRDVMAYLNGAGKYCGNTAVSATQAGSSGNCKALINGDYLVNSAVVGEGSIDSRAYAEIVTTNALYPIMKVDMSCSNTYAAYATNTQAPDGTACDNGGEFVNSKSSVRNMTWWDLAYLGNMVQNGTTGSGSQSNFRMMVFNYAKNLTLYKITLNNSANFHVVPSGVDGLTVWNVKVQTPTLAAFANPAGNGNPLYTGETFNADNVKNTDAFDPGSASSAKSNALTTGSTTSSSSKMSFDGYLKNFVFAYNYVSTGDDDIALKGSNNPNPVGFGIDGNRGKRSDRAYGIVIAHNHIYWGHGISVGSETNAGVTNVEVYDNSFQGSEEGLRIKSDYARGGEVSNINYRNICIRNAQNALLFTPYYSTKALSGGVPKVPNFHDITLSNVRILGESKVKLQGFEANTGGYFTPTAAYPTGYLPAYPLVMSMTQVAADDPSLISLISSDANLTLDTVNLPIQASTANRIVVNGQASLKVDVDKVVDCSQAFVDFPSIGASNPFGTHWVSQ</sequence>
<evidence type="ECO:0000256" key="1">
    <source>
        <dbReference type="ARBA" id="ARBA00008834"/>
    </source>
</evidence>
<keyword evidence="2 4" id="KW-0378">Hydrolase</keyword>
<evidence type="ECO:0000256" key="3">
    <source>
        <dbReference type="ARBA" id="ARBA00023295"/>
    </source>
</evidence>
<dbReference type="InterPro" id="IPR000743">
    <property type="entry name" value="Glyco_hydro_28"/>
</dbReference>
<feature type="compositionally biased region" description="Polar residues" evidence="5">
    <location>
        <begin position="453"/>
        <end position="462"/>
    </location>
</feature>
<evidence type="ECO:0000313" key="8">
    <source>
        <dbReference type="Proteomes" id="UP001365846"/>
    </source>
</evidence>
<dbReference type="PANTHER" id="PTHR31339">
    <property type="entry name" value="PECTIN LYASE-RELATED"/>
    <property type="match status" value="1"/>
</dbReference>
<feature type="region of interest" description="Disordered" evidence="5">
    <location>
        <begin position="449"/>
        <end position="471"/>
    </location>
</feature>
<feature type="chain" id="PRO_5045727266" evidence="6">
    <location>
        <begin position="35"/>
        <end position="743"/>
    </location>
</feature>
<evidence type="ECO:0000256" key="6">
    <source>
        <dbReference type="SAM" id="SignalP"/>
    </source>
</evidence>
<comment type="similarity">
    <text evidence="1 4">Belongs to the glycosyl hydrolase 28 family.</text>
</comment>
<evidence type="ECO:0000256" key="5">
    <source>
        <dbReference type="SAM" id="MobiDB-lite"/>
    </source>
</evidence>
<feature type="signal peptide" evidence="6">
    <location>
        <begin position="1"/>
        <end position="34"/>
    </location>
</feature>
<protein>
    <submittedName>
        <fullName evidence="7">Glycosyl hydrolase family 28 protein</fullName>
    </submittedName>
</protein>
<dbReference type="RefSeq" id="WP_340358524.1">
    <property type="nucleotide sequence ID" value="NZ_JBBKZU010000008.1"/>
</dbReference>
<evidence type="ECO:0000256" key="4">
    <source>
        <dbReference type="RuleBase" id="RU361169"/>
    </source>
</evidence>
<accession>A0ABU8VJE1</accession>
<dbReference type="SUPFAM" id="SSF51126">
    <property type="entry name" value="Pectin lyase-like"/>
    <property type="match status" value="1"/>
</dbReference>
<dbReference type="Proteomes" id="UP001365846">
    <property type="component" value="Unassembled WGS sequence"/>
</dbReference>
<keyword evidence="3 4" id="KW-0326">Glycosidase</keyword>
<dbReference type="EMBL" id="JBBKZU010000008">
    <property type="protein sequence ID" value="MEJ8813287.1"/>
    <property type="molecule type" value="Genomic_DNA"/>
</dbReference>
<dbReference type="Pfam" id="PF00295">
    <property type="entry name" value="Glyco_hydro_28"/>
    <property type="match status" value="2"/>
</dbReference>
<dbReference type="GO" id="GO:0016787">
    <property type="term" value="F:hydrolase activity"/>
    <property type="evidence" value="ECO:0007669"/>
    <property type="project" value="UniProtKB-KW"/>
</dbReference>
<dbReference type="PANTHER" id="PTHR31339:SF9">
    <property type="entry name" value="PLASMIN AND FIBRONECTIN-BINDING PROTEIN A"/>
    <property type="match status" value="1"/>
</dbReference>
<evidence type="ECO:0000313" key="7">
    <source>
        <dbReference type="EMBL" id="MEJ8813287.1"/>
    </source>
</evidence>
<name>A0ABU8VJE1_9BURK</name>
<keyword evidence="8" id="KW-1185">Reference proteome</keyword>
<gene>
    <name evidence="7" type="ORF">WKW77_19525</name>
</gene>
<dbReference type="Gene3D" id="2.160.20.10">
    <property type="entry name" value="Single-stranded right-handed beta-helix, Pectin lyase-like"/>
    <property type="match status" value="1"/>
</dbReference>
<keyword evidence="6" id="KW-0732">Signal</keyword>
<proteinExistence type="inferred from homology"/>
<organism evidence="7 8">
    <name type="scientific">Variovorax ureilyticus</name>
    <dbReference type="NCBI Taxonomy" id="1836198"/>
    <lineage>
        <taxon>Bacteria</taxon>
        <taxon>Pseudomonadati</taxon>
        <taxon>Pseudomonadota</taxon>
        <taxon>Betaproteobacteria</taxon>
        <taxon>Burkholderiales</taxon>
        <taxon>Comamonadaceae</taxon>
        <taxon>Variovorax</taxon>
    </lineage>
</organism>
<dbReference type="InterPro" id="IPR012334">
    <property type="entry name" value="Pectin_lyas_fold"/>
</dbReference>
<dbReference type="InterPro" id="IPR011050">
    <property type="entry name" value="Pectin_lyase_fold/virulence"/>
</dbReference>
<reference evidence="7 8" key="1">
    <citation type="submission" date="2024-03" db="EMBL/GenBank/DDBJ databases">
        <title>Novel species of the genus Variovorax.</title>
        <authorList>
            <person name="Liu Q."/>
            <person name="Xin Y.-H."/>
        </authorList>
    </citation>
    <scope>NUCLEOTIDE SEQUENCE [LARGE SCALE GENOMIC DNA]</scope>
    <source>
        <strain evidence="7 8">KACC 18899</strain>
    </source>
</reference>
<comment type="caution">
    <text evidence="7">The sequence shown here is derived from an EMBL/GenBank/DDBJ whole genome shotgun (WGS) entry which is preliminary data.</text>
</comment>
<evidence type="ECO:0000256" key="2">
    <source>
        <dbReference type="ARBA" id="ARBA00022801"/>
    </source>
</evidence>